<feature type="compositionally biased region" description="Basic and acidic residues" evidence="2">
    <location>
        <begin position="31"/>
        <end position="40"/>
    </location>
</feature>
<feature type="region of interest" description="Disordered" evidence="2">
    <location>
        <begin position="1"/>
        <end position="113"/>
    </location>
</feature>
<name>A0A1Y1ILQ5_KLENI</name>
<evidence type="ECO:0000256" key="2">
    <source>
        <dbReference type="SAM" id="MobiDB-lite"/>
    </source>
</evidence>
<dbReference type="AlphaFoldDB" id="A0A1Y1ILQ5"/>
<sequence length="372" mass="40652">MKGLSAGPGQRGKRATAGGGGPDFNKFLKLTQEHQARERSSSGTQQEARGTSLHDLHEQGGVPFDGTSSSNIGSARQSGGATQPEKQGRGFEATPDVSSTHSQNDAAACCDAGASAPQPGAMLGGHGEDGSTELQEQPSDVLAAIQLLHSQFPKVRKKVDVLPVILRTQVYSIVKNRTDVDREAEVLKHRRRIRLFKLVTSGDDYAIMLWDDYTAQVRQAQAQAASKSPPEHVVVFDWFLESVLPGHVEVGISHALLWRLLSGPGRPPVREYHVSLLLQAGLLVRQLADSTAFWFAIPNVGLLVKSVVQGRKELIGYLSRRKYREMLHTELSRKNLRYSILGMRFHLRDLLGSGKAFTVSTTVGPLIRLARD</sequence>
<organism evidence="3 4">
    <name type="scientific">Klebsormidium nitens</name>
    <name type="common">Green alga</name>
    <name type="synonym">Ulothrix nitens</name>
    <dbReference type="NCBI Taxonomy" id="105231"/>
    <lineage>
        <taxon>Eukaryota</taxon>
        <taxon>Viridiplantae</taxon>
        <taxon>Streptophyta</taxon>
        <taxon>Klebsormidiophyceae</taxon>
        <taxon>Klebsormidiales</taxon>
        <taxon>Klebsormidiaceae</taxon>
        <taxon>Klebsormidium</taxon>
    </lineage>
</organism>
<dbReference type="OMA" id="FGWFERY"/>
<dbReference type="PANTHER" id="PTHR15243:SF0">
    <property type="entry name" value="SERINE_THREONINE-PROTEIN KINASE 19"/>
    <property type="match status" value="1"/>
</dbReference>
<gene>
    <name evidence="3" type="ORF">KFL_006330060</name>
</gene>
<reference evidence="3 4" key="1">
    <citation type="journal article" date="2014" name="Nat. Commun.">
        <title>Klebsormidium flaccidum genome reveals primary factors for plant terrestrial adaptation.</title>
        <authorList>
            <person name="Hori K."/>
            <person name="Maruyama F."/>
            <person name="Fujisawa T."/>
            <person name="Togashi T."/>
            <person name="Yamamoto N."/>
            <person name="Seo M."/>
            <person name="Sato S."/>
            <person name="Yamada T."/>
            <person name="Mori H."/>
            <person name="Tajima N."/>
            <person name="Moriyama T."/>
            <person name="Ikeuchi M."/>
            <person name="Watanabe M."/>
            <person name="Wada H."/>
            <person name="Kobayashi K."/>
            <person name="Saito M."/>
            <person name="Masuda T."/>
            <person name="Sasaki-Sekimoto Y."/>
            <person name="Mashiguchi K."/>
            <person name="Awai K."/>
            <person name="Shimojima M."/>
            <person name="Masuda S."/>
            <person name="Iwai M."/>
            <person name="Nobusawa T."/>
            <person name="Narise T."/>
            <person name="Kondo S."/>
            <person name="Saito H."/>
            <person name="Sato R."/>
            <person name="Murakawa M."/>
            <person name="Ihara Y."/>
            <person name="Oshima-Yamada Y."/>
            <person name="Ohtaka K."/>
            <person name="Satoh M."/>
            <person name="Sonobe K."/>
            <person name="Ishii M."/>
            <person name="Ohtani R."/>
            <person name="Kanamori-Sato M."/>
            <person name="Honoki R."/>
            <person name="Miyazaki D."/>
            <person name="Mochizuki H."/>
            <person name="Umetsu J."/>
            <person name="Higashi K."/>
            <person name="Shibata D."/>
            <person name="Kamiya Y."/>
            <person name="Sato N."/>
            <person name="Nakamura Y."/>
            <person name="Tabata S."/>
            <person name="Ida S."/>
            <person name="Kurokawa K."/>
            <person name="Ohta H."/>
        </authorList>
    </citation>
    <scope>NUCLEOTIDE SEQUENCE [LARGE SCALE GENOMIC DNA]</scope>
    <source>
        <strain evidence="3 4">NIES-2285</strain>
    </source>
</reference>
<dbReference type="InterPro" id="IPR018865">
    <property type="entry name" value="STK19-like"/>
</dbReference>
<dbReference type="STRING" id="105231.A0A1Y1ILQ5"/>
<proteinExistence type="inferred from homology"/>
<feature type="compositionally biased region" description="Polar residues" evidence="2">
    <location>
        <begin position="66"/>
        <end position="85"/>
    </location>
</feature>
<accession>A0A1Y1ILQ5</accession>
<evidence type="ECO:0000256" key="1">
    <source>
        <dbReference type="ARBA" id="ARBA00093458"/>
    </source>
</evidence>
<dbReference type="OrthoDB" id="10261701at2759"/>
<evidence type="ECO:0000313" key="3">
    <source>
        <dbReference type="EMBL" id="GAQ90379.1"/>
    </source>
</evidence>
<dbReference type="Pfam" id="PF10494">
    <property type="entry name" value="Stk19"/>
    <property type="match status" value="1"/>
</dbReference>
<dbReference type="PANTHER" id="PTHR15243">
    <property type="entry name" value="SERINE/THREONINE-PROTEIN KINASE 19"/>
    <property type="match status" value="1"/>
</dbReference>
<comment type="similarity">
    <text evidence="1">Belongs to the STK19 family.</text>
</comment>
<keyword evidence="4" id="KW-1185">Reference proteome</keyword>
<evidence type="ECO:0000313" key="4">
    <source>
        <dbReference type="Proteomes" id="UP000054558"/>
    </source>
</evidence>
<protein>
    <submittedName>
        <fullName evidence="3">Uncharacterized protein</fullName>
    </submittedName>
</protein>
<dbReference type="EMBL" id="DF237582">
    <property type="protein sequence ID" value="GAQ90379.1"/>
    <property type="molecule type" value="Genomic_DNA"/>
</dbReference>
<dbReference type="Proteomes" id="UP000054558">
    <property type="component" value="Unassembled WGS sequence"/>
</dbReference>